<organism evidence="1 2">
    <name type="scientific">Eumeta variegata</name>
    <name type="common">Bagworm moth</name>
    <name type="synonym">Eumeta japonica</name>
    <dbReference type="NCBI Taxonomy" id="151549"/>
    <lineage>
        <taxon>Eukaryota</taxon>
        <taxon>Metazoa</taxon>
        <taxon>Ecdysozoa</taxon>
        <taxon>Arthropoda</taxon>
        <taxon>Hexapoda</taxon>
        <taxon>Insecta</taxon>
        <taxon>Pterygota</taxon>
        <taxon>Neoptera</taxon>
        <taxon>Endopterygota</taxon>
        <taxon>Lepidoptera</taxon>
        <taxon>Glossata</taxon>
        <taxon>Ditrysia</taxon>
        <taxon>Tineoidea</taxon>
        <taxon>Psychidae</taxon>
        <taxon>Oiketicinae</taxon>
        <taxon>Eumeta</taxon>
    </lineage>
</organism>
<evidence type="ECO:0000313" key="2">
    <source>
        <dbReference type="Proteomes" id="UP000299102"/>
    </source>
</evidence>
<name>A0A4C1Z8T4_EUMVA</name>
<gene>
    <name evidence="1" type="ORF">EVAR_98859_1</name>
</gene>
<dbReference type="EMBL" id="BGZK01001625">
    <property type="protein sequence ID" value="GBP83514.1"/>
    <property type="molecule type" value="Genomic_DNA"/>
</dbReference>
<sequence length="121" mass="13094">MYAGGAAVRRPGPAAEELRGPQLAQHLQLRSTLVTPYTPYSQLWSTLVTACGLTPYTNTYSVLFFALACSSARVDIECIPKTHIATYQAVNQNLDLAPAFDSNPNHALDTGFGLDLDFGFV</sequence>
<accession>A0A4C1Z8T4</accession>
<dbReference type="AlphaFoldDB" id="A0A4C1Z8T4"/>
<protein>
    <submittedName>
        <fullName evidence="1">Uncharacterized protein</fullName>
    </submittedName>
</protein>
<proteinExistence type="predicted"/>
<dbReference type="Proteomes" id="UP000299102">
    <property type="component" value="Unassembled WGS sequence"/>
</dbReference>
<comment type="caution">
    <text evidence="1">The sequence shown here is derived from an EMBL/GenBank/DDBJ whole genome shotgun (WGS) entry which is preliminary data.</text>
</comment>
<reference evidence="1 2" key="1">
    <citation type="journal article" date="2019" name="Commun. Biol.">
        <title>The bagworm genome reveals a unique fibroin gene that provides high tensile strength.</title>
        <authorList>
            <person name="Kono N."/>
            <person name="Nakamura H."/>
            <person name="Ohtoshi R."/>
            <person name="Tomita M."/>
            <person name="Numata K."/>
            <person name="Arakawa K."/>
        </authorList>
    </citation>
    <scope>NUCLEOTIDE SEQUENCE [LARGE SCALE GENOMIC DNA]</scope>
</reference>
<evidence type="ECO:0000313" key="1">
    <source>
        <dbReference type="EMBL" id="GBP83514.1"/>
    </source>
</evidence>
<keyword evidence="2" id="KW-1185">Reference proteome</keyword>